<evidence type="ECO:0000256" key="1">
    <source>
        <dbReference type="SAM" id="MobiDB-lite"/>
    </source>
</evidence>
<dbReference type="RefSeq" id="WP_183727079.1">
    <property type="nucleotide sequence ID" value="NZ_JACHBW010000013.1"/>
</dbReference>
<evidence type="ECO:0000313" key="3">
    <source>
        <dbReference type="Proteomes" id="UP000571554"/>
    </source>
</evidence>
<protein>
    <recommendedName>
        <fullName evidence="4">Lysozyme</fullName>
    </recommendedName>
</protein>
<dbReference type="Proteomes" id="UP000571554">
    <property type="component" value="Unassembled WGS sequence"/>
</dbReference>
<organism evidence="2 3">
    <name type="scientific">Paraburkholderia bannensis</name>
    <dbReference type="NCBI Taxonomy" id="765414"/>
    <lineage>
        <taxon>Bacteria</taxon>
        <taxon>Pseudomonadati</taxon>
        <taxon>Pseudomonadota</taxon>
        <taxon>Betaproteobacteria</taxon>
        <taxon>Burkholderiales</taxon>
        <taxon>Burkholderiaceae</taxon>
        <taxon>Paraburkholderia</taxon>
    </lineage>
</organism>
<feature type="region of interest" description="Disordered" evidence="1">
    <location>
        <begin position="117"/>
        <end position="141"/>
    </location>
</feature>
<gene>
    <name evidence="2" type="ORF">F4827_004512</name>
</gene>
<dbReference type="EMBL" id="JACHBW010000013">
    <property type="protein sequence ID" value="MBB6104653.1"/>
    <property type="molecule type" value="Genomic_DNA"/>
</dbReference>
<sequence length="196" mass="20184">MSPYLITGLASALLGAAISGGVTHELDLNHYGSQLSVEQAAHARDNEQHANDLNLIAKAALDAETRAIDAHTVAEGKIATLDDQLQKEKQAHEEDNARNRAAIADGTRRLRIAVSDFHPAGSGQGGPGAGTSGVGDGASGTADLSPAAGSALFGIVDAADDDARAKAVYLQHYVCTLQQQGMIEGKCSLTDEVASQ</sequence>
<name>A0A7W9WVA0_9BURK</name>
<dbReference type="AlphaFoldDB" id="A0A7W9WVA0"/>
<feature type="compositionally biased region" description="Gly residues" evidence="1">
    <location>
        <begin position="122"/>
        <end position="138"/>
    </location>
</feature>
<dbReference type="InterPro" id="IPR004929">
    <property type="entry name" value="I-spanin"/>
</dbReference>
<evidence type="ECO:0008006" key="4">
    <source>
        <dbReference type="Google" id="ProtNLM"/>
    </source>
</evidence>
<keyword evidence="3" id="KW-1185">Reference proteome</keyword>
<accession>A0A7W9WVA0</accession>
<reference evidence="2 3" key="1">
    <citation type="submission" date="2020-08" db="EMBL/GenBank/DDBJ databases">
        <title>Above-ground endophytic microbial communities from plants in different locations in the United States.</title>
        <authorList>
            <person name="Frank C."/>
        </authorList>
    </citation>
    <scope>NUCLEOTIDE SEQUENCE [LARGE SCALE GENOMIC DNA]</scope>
    <source>
        <strain evidence="2 3">WP4_2_2</strain>
    </source>
</reference>
<comment type="caution">
    <text evidence="2">The sequence shown here is derived from an EMBL/GenBank/DDBJ whole genome shotgun (WGS) entry which is preliminary data.</text>
</comment>
<evidence type="ECO:0000313" key="2">
    <source>
        <dbReference type="EMBL" id="MBB6104653.1"/>
    </source>
</evidence>
<dbReference type="Pfam" id="PF03245">
    <property type="entry name" value="Phage_lysis"/>
    <property type="match status" value="1"/>
</dbReference>
<proteinExistence type="predicted"/>
<dbReference type="GO" id="GO:0044659">
    <property type="term" value="P:viral release from host cell by cytolysis"/>
    <property type="evidence" value="ECO:0007669"/>
    <property type="project" value="InterPro"/>
</dbReference>